<dbReference type="Pfam" id="PF13276">
    <property type="entry name" value="HTH_21"/>
    <property type="match status" value="1"/>
</dbReference>
<dbReference type="InterPro" id="IPR048020">
    <property type="entry name" value="Transpos_IS3"/>
</dbReference>
<keyword evidence="2" id="KW-0175">Coiled coil</keyword>
<evidence type="ECO:0000313" key="4">
    <source>
        <dbReference type="EMBL" id="MBO0516580.1"/>
    </source>
</evidence>
<dbReference type="InterPro" id="IPR012337">
    <property type="entry name" value="RNaseH-like_sf"/>
</dbReference>
<dbReference type="InterPro" id="IPR050900">
    <property type="entry name" value="Transposase_IS3/IS150/IS904"/>
</dbReference>
<evidence type="ECO:0000256" key="2">
    <source>
        <dbReference type="SAM" id="Coils"/>
    </source>
</evidence>
<dbReference type="Proteomes" id="UP000664167">
    <property type="component" value="Unassembled WGS sequence"/>
</dbReference>
<dbReference type="InterPro" id="IPR025948">
    <property type="entry name" value="HTH-like_dom"/>
</dbReference>
<dbReference type="GO" id="GO:0004803">
    <property type="term" value="F:transposase activity"/>
    <property type="evidence" value="ECO:0007669"/>
    <property type="project" value="InterPro"/>
</dbReference>
<dbReference type="NCBIfam" id="NF033516">
    <property type="entry name" value="transpos_IS3"/>
    <property type="match status" value="1"/>
</dbReference>
<gene>
    <name evidence="4" type="ORF">J0695_33130</name>
</gene>
<dbReference type="GO" id="GO:0015074">
    <property type="term" value="P:DNA integration"/>
    <property type="evidence" value="ECO:0007669"/>
    <property type="project" value="InterPro"/>
</dbReference>
<dbReference type="SUPFAM" id="SSF46689">
    <property type="entry name" value="Homeodomain-like"/>
    <property type="match status" value="1"/>
</dbReference>
<dbReference type="Pfam" id="PF13333">
    <property type="entry name" value="rve_2"/>
    <property type="match status" value="1"/>
</dbReference>
<dbReference type="GO" id="GO:0003677">
    <property type="term" value="F:DNA binding"/>
    <property type="evidence" value="ECO:0007669"/>
    <property type="project" value="InterPro"/>
</dbReference>
<dbReference type="InterPro" id="IPR009057">
    <property type="entry name" value="Homeodomain-like_sf"/>
</dbReference>
<dbReference type="InterPro" id="IPR002514">
    <property type="entry name" value="Transposase_8"/>
</dbReference>
<comment type="caution">
    <text evidence="4">The sequence shown here is derived from an EMBL/GenBank/DDBJ whole genome shotgun (WGS) entry which is preliminary data.</text>
</comment>
<dbReference type="EMBL" id="JAFLRJ010000416">
    <property type="protein sequence ID" value="MBO0516580.1"/>
    <property type="molecule type" value="Genomic_DNA"/>
</dbReference>
<dbReference type="RefSeq" id="WP_206968458.1">
    <property type="nucleotide sequence ID" value="NZ_BAAAJJ010000020.1"/>
</dbReference>
<evidence type="ECO:0000259" key="3">
    <source>
        <dbReference type="PROSITE" id="PS50994"/>
    </source>
</evidence>
<dbReference type="SUPFAM" id="SSF53098">
    <property type="entry name" value="Ribonuclease H-like"/>
    <property type="match status" value="1"/>
</dbReference>
<dbReference type="Gene3D" id="3.30.420.10">
    <property type="entry name" value="Ribonuclease H-like superfamily/Ribonuclease H"/>
    <property type="match status" value="1"/>
</dbReference>
<evidence type="ECO:0000313" key="5">
    <source>
        <dbReference type="Proteomes" id="UP000664167"/>
    </source>
</evidence>
<name>A0A939FCK3_9ACTN</name>
<feature type="domain" description="Integrase catalytic" evidence="3">
    <location>
        <begin position="221"/>
        <end position="384"/>
    </location>
</feature>
<feature type="coiled-coil region" evidence="2">
    <location>
        <begin position="59"/>
        <end position="86"/>
    </location>
</feature>
<dbReference type="Pfam" id="PF01527">
    <property type="entry name" value="HTH_Tnp_1"/>
    <property type="match status" value="1"/>
</dbReference>
<dbReference type="Gene3D" id="1.10.10.60">
    <property type="entry name" value="Homeodomain-like"/>
    <property type="match status" value="1"/>
</dbReference>
<dbReference type="AlphaFoldDB" id="A0A939FCK3"/>
<dbReference type="PANTHER" id="PTHR46889">
    <property type="entry name" value="TRANSPOSASE INSF FOR INSERTION SEQUENCE IS3B-RELATED"/>
    <property type="match status" value="1"/>
</dbReference>
<dbReference type="InterPro" id="IPR001584">
    <property type="entry name" value="Integrase_cat-core"/>
</dbReference>
<reference evidence="4" key="1">
    <citation type="submission" date="2021-03" db="EMBL/GenBank/DDBJ databases">
        <title>Streptomyces poriferae sp. nov., a novel marine sponge-derived Actinobacteria species with anti-MRSA activity.</title>
        <authorList>
            <person name="Sandoval-Powers M."/>
            <person name="Kralova S."/>
            <person name="Nguyen G.-S."/>
            <person name="Fawwal D."/>
            <person name="Degnes K."/>
            <person name="Klinkenberg G."/>
            <person name="Sletta H."/>
            <person name="Wentzel A."/>
            <person name="Liles M.R."/>
        </authorList>
    </citation>
    <scope>NUCLEOTIDE SEQUENCE</scope>
    <source>
        <strain evidence="4">DSM 41794</strain>
    </source>
</reference>
<dbReference type="GO" id="GO:0006313">
    <property type="term" value="P:DNA transposition"/>
    <property type="evidence" value="ECO:0007669"/>
    <property type="project" value="InterPro"/>
</dbReference>
<protein>
    <submittedName>
        <fullName evidence="4">IS3 family transposase</fullName>
    </submittedName>
</protein>
<evidence type="ECO:0000256" key="1">
    <source>
        <dbReference type="ARBA" id="ARBA00002286"/>
    </source>
</evidence>
<proteinExistence type="predicted"/>
<dbReference type="PROSITE" id="PS50994">
    <property type="entry name" value="INTEGRASE"/>
    <property type="match status" value="1"/>
</dbReference>
<dbReference type="InterPro" id="IPR036397">
    <property type="entry name" value="RNaseH_sf"/>
</dbReference>
<sequence>MAVTRYSEEFKRDAVGLVMSSGRSINSVAKELGINTESLRKWVLQARGAMGGGAGEAMTPDERAELKRLRKQVRDLELEKEILRKAAQYFEGDESMTSRWRFISDHHLEYGIQRLCRIFRVSRSGFYRCRQAEPARLERARAEETLTEQIRAIHAEAKGAYGVPRITRELREAGPVVNRKRVARLMRAAGISGRHLQKGKRTTVQDARVPKAPDLLERDFTAPRPNVRWCGDITYLPVGKEWMYLATVIDIHSRRVVDWSMAEHMRADLVIDALEAAVATRGGSVDGVIFHSDRGTQYTSAAFSSACRKHGIRRSMGRVGSSYDNAMAESFFASIKRELLYGESWLENSEARMAVFSWLAWYNNRRRHSALGHISPVEFERRSINSGSLNLVA</sequence>
<organism evidence="4 5">
    <name type="scientific">Streptomyces beijiangensis</name>
    <dbReference type="NCBI Taxonomy" id="163361"/>
    <lineage>
        <taxon>Bacteria</taxon>
        <taxon>Bacillati</taxon>
        <taxon>Actinomycetota</taxon>
        <taxon>Actinomycetes</taxon>
        <taxon>Kitasatosporales</taxon>
        <taxon>Streptomycetaceae</taxon>
        <taxon>Streptomyces</taxon>
    </lineage>
</organism>
<accession>A0A939FCK3</accession>
<dbReference type="Pfam" id="PF00665">
    <property type="entry name" value="rve"/>
    <property type="match status" value="1"/>
</dbReference>
<comment type="function">
    <text evidence="1">Involved in the transposition of the insertion sequence.</text>
</comment>
<dbReference type="PANTHER" id="PTHR46889:SF4">
    <property type="entry name" value="TRANSPOSASE INSO FOR INSERTION SEQUENCE ELEMENT IS911B-RELATED"/>
    <property type="match status" value="1"/>
</dbReference>
<keyword evidence="5" id="KW-1185">Reference proteome</keyword>